<dbReference type="PROSITE" id="PS50013">
    <property type="entry name" value="CHROMO_2"/>
    <property type="match status" value="3"/>
</dbReference>
<gene>
    <name evidence="6" type="ORF">R1sor_011174</name>
</gene>
<keyword evidence="1" id="KW-0677">Repeat</keyword>
<comment type="caution">
    <text evidence="6">The sequence shown here is derived from an EMBL/GenBank/DDBJ whole genome shotgun (WGS) entry which is preliminary data.</text>
</comment>
<feature type="repeat" description="ANK" evidence="3">
    <location>
        <begin position="252"/>
        <end position="284"/>
    </location>
</feature>
<dbReference type="SMART" id="SM00298">
    <property type="entry name" value="CHROMO"/>
    <property type="match status" value="3"/>
</dbReference>
<evidence type="ECO:0000256" key="4">
    <source>
        <dbReference type="SAM" id="MobiDB-lite"/>
    </source>
</evidence>
<feature type="domain" description="Chromo" evidence="5">
    <location>
        <begin position="141"/>
        <end position="176"/>
    </location>
</feature>
<dbReference type="InterPro" id="IPR002110">
    <property type="entry name" value="Ankyrin_rpt"/>
</dbReference>
<feature type="region of interest" description="Disordered" evidence="4">
    <location>
        <begin position="98"/>
        <end position="135"/>
    </location>
</feature>
<protein>
    <recommendedName>
        <fullName evidence="5">Chromo domain-containing protein</fullName>
    </recommendedName>
</protein>
<accession>A0ABD3I052</accession>
<dbReference type="InterPro" id="IPR023780">
    <property type="entry name" value="Chromo_domain"/>
</dbReference>
<evidence type="ECO:0000313" key="7">
    <source>
        <dbReference type="Proteomes" id="UP001633002"/>
    </source>
</evidence>
<feature type="compositionally biased region" description="Acidic residues" evidence="4">
    <location>
        <begin position="109"/>
        <end position="125"/>
    </location>
</feature>
<feature type="domain" description="Chromo" evidence="5">
    <location>
        <begin position="380"/>
        <end position="431"/>
    </location>
</feature>
<evidence type="ECO:0000256" key="3">
    <source>
        <dbReference type="PROSITE-ProRule" id="PRU00023"/>
    </source>
</evidence>
<feature type="domain" description="Chromo" evidence="5">
    <location>
        <begin position="329"/>
        <end position="365"/>
    </location>
</feature>
<dbReference type="AlphaFoldDB" id="A0ABD3I052"/>
<dbReference type="EMBL" id="JBJQOH010000002">
    <property type="protein sequence ID" value="KAL3697098.1"/>
    <property type="molecule type" value="Genomic_DNA"/>
</dbReference>
<reference evidence="6 7" key="1">
    <citation type="submission" date="2024-09" db="EMBL/GenBank/DDBJ databases">
        <title>Chromosome-scale assembly of Riccia sorocarpa.</title>
        <authorList>
            <person name="Paukszto L."/>
        </authorList>
    </citation>
    <scope>NUCLEOTIDE SEQUENCE [LARGE SCALE GENOMIC DNA]</scope>
    <source>
        <strain evidence="6">LP-2024</strain>
        <tissue evidence="6">Aerial parts of the thallus</tissue>
    </source>
</reference>
<dbReference type="SMART" id="SM00248">
    <property type="entry name" value="ANK"/>
    <property type="match status" value="3"/>
</dbReference>
<dbReference type="InterPro" id="IPR000953">
    <property type="entry name" value="Chromo/chromo_shadow_dom"/>
</dbReference>
<dbReference type="SUPFAM" id="SSF48403">
    <property type="entry name" value="Ankyrin repeat"/>
    <property type="match status" value="1"/>
</dbReference>
<dbReference type="PROSITE" id="PS50088">
    <property type="entry name" value="ANK_REPEAT"/>
    <property type="match status" value="2"/>
</dbReference>
<evidence type="ECO:0000256" key="1">
    <source>
        <dbReference type="ARBA" id="ARBA00022737"/>
    </source>
</evidence>
<name>A0ABD3I052_9MARC</name>
<dbReference type="PANTHER" id="PTHR24198">
    <property type="entry name" value="ANKYRIN REPEAT AND PROTEIN KINASE DOMAIN-CONTAINING PROTEIN"/>
    <property type="match status" value="1"/>
</dbReference>
<dbReference type="InterPro" id="IPR036770">
    <property type="entry name" value="Ankyrin_rpt-contain_sf"/>
</dbReference>
<dbReference type="Gene3D" id="2.40.50.40">
    <property type="match status" value="3"/>
</dbReference>
<evidence type="ECO:0000313" key="6">
    <source>
        <dbReference type="EMBL" id="KAL3697098.1"/>
    </source>
</evidence>
<feature type="repeat" description="ANK" evidence="3">
    <location>
        <begin position="219"/>
        <end position="251"/>
    </location>
</feature>
<evidence type="ECO:0000256" key="2">
    <source>
        <dbReference type="ARBA" id="ARBA00023043"/>
    </source>
</evidence>
<keyword evidence="7" id="KW-1185">Reference proteome</keyword>
<dbReference type="PANTHER" id="PTHR24198:SF185">
    <property type="entry name" value="ANKYRIN-3"/>
    <property type="match status" value="1"/>
</dbReference>
<keyword evidence="2 3" id="KW-0040">ANK repeat</keyword>
<organism evidence="6 7">
    <name type="scientific">Riccia sorocarpa</name>
    <dbReference type="NCBI Taxonomy" id="122646"/>
    <lineage>
        <taxon>Eukaryota</taxon>
        <taxon>Viridiplantae</taxon>
        <taxon>Streptophyta</taxon>
        <taxon>Embryophyta</taxon>
        <taxon>Marchantiophyta</taxon>
        <taxon>Marchantiopsida</taxon>
        <taxon>Marchantiidae</taxon>
        <taxon>Marchantiales</taxon>
        <taxon>Ricciaceae</taxon>
        <taxon>Riccia</taxon>
    </lineage>
</organism>
<dbReference type="SUPFAM" id="SSF54160">
    <property type="entry name" value="Chromo domain-like"/>
    <property type="match status" value="3"/>
</dbReference>
<evidence type="ECO:0000259" key="5">
    <source>
        <dbReference type="PROSITE" id="PS50013"/>
    </source>
</evidence>
<sequence>MAVTTALSGGALCSRFASDTSANPLAPSASNGSASFSSLTPPLCTLRCPVPRSSSSCKYFSSAKSWGSTENLAVLLSTGVPPGNSFRRGSVTRCVQTENSTVQERVQGEEEGTLLRDDDEEEEEMLPGGNGAGAAEAEDFGEVERILASRVLDRKTEYLILWKDDHPDSWEPAENIAKDLTAEYETPWWQAARKADADKLKALLEAEDVQRDVNEIDENQRTALHFAAGLGSEKVVNLLIEYGADVHWQDKDGFSALHIAAGYVHTSVVKALIGAGADPDLEDDKGRSPLSLAQELLDKTPKNNPLQFARRIDLDQVVKALDEAMFETVEVEQILDKRSGEDGVAEYLVKWSDDSEDSWVQASDVGEDLLKDFEEGLEYAIVDKVLMKRLLDSKVEYLVKWSDDKETWEPEENVSPEVIAEFTASLETPQS</sequence>
<dbReference type="Proteomes" id="UP001633002">
    <property type="component" value="Unassembled WGS sequence"/>
</dbReference>
<dbReference type="Gene3D" id="1.25.40.20">
    <property type="entry name" value="Ankyrin repeat-containing domain"/>
    <property type="match status" value="1"/>
</dbReference>
<dbReference type="Pfam" id="PF13857">
    <property type="entry name" value="Ank_5"/>
    <property type="match status" value="1"/>
</dbReference>
<dbReference type="PROSITE" id="PS50297">
    <property type="entry name" value="ANK_REP_REGION"/>
    <property type="match status" value="2"/>
</dbReference>
<dbReference type="Pfam" id="PF00385">
    <property type="entry name" value="Chromo"/>
    <property type="match status" value="3"/>
</dbReference>
<proteinExistence type="predicted"/>
<dbReference type="InterPro" id="IPR016197">
    <property type="entry name" value="Chromo-like_dom_sf"/>
</dbReference>